<gene>
    <name evidence="1" type="ORF">BDR25DRAFT_340226</name>
</gene>
<dbReference type="Proteomes" id="UP000799755">
    <property type="component" value="Unassembled WGS sequence"/>
</dbReference>
<sequence>MDGFGTIDGLPDELILEIFKFLEKPIIWKEYRKDDTLPLRQLRLYIDRVYEPRPDKSEMAAVKDRQMKSAFDLQLPYSLVHIQDTLQSWGSPHIDLGLLISQTPKLEHLHVSTEVESSEHPPMWLDVLTQAAGGGSLGLVHAFSFLKVLQIDISYLPPATAISIFRMPSLKDLTIHNWDGEYDQYGRYLGSSPAPIVHGTFYKWPSRLANIEKLTLAAPCLTGSFISHAIRACKALKRLECRDAAWGDVREDEELYTKISDAILAHSKSLEELDIQEPFYNRQDRLHYGELKSTSTLIRLKTMRIPFGLLVGTQEAPSRLPDCLPSSIETLILAFPSDGEPEGFERQLNDLCETCVRGRFPHLRYILIRWATLELVETFPAHSAAFAACNICLDIFAIIAPVELEPPAEKWQLLQKTFTERLEYDSRRQCIIGSTLPGDYMSDEPYDSSSEDVSCLSINESAGF</sequence>
<accession>A0ACB6R8M0</accession>
<protein>
    <submittedName>
        <fullName evidence="1">Uncharacterized protein</fullName>
    </submittedName>
</protein>
<reference evidence="1" key="1">
    <citation type="journal article" date="2020" name="Stud. Mycol.">
        <title>101 Dothideomycetes genomes: a test case for predicting lifestyles and emergence of pathogens.</title>
        <authorList>
            <person name="Haridas S."/>
            <person name="Albert R."/>
            <person name="Binder M."/>
            <person name="Bloem J."/>
            <person name="Labutti K."/>
            <person name="Salamov A."/>
            <person name="Andreopoulos B."/>
            <person name="Baker S."/>
            <person name="Barry K."/>
            <person name="Bills G."/>
            <person name="Bluhm B."/>
            <person name="Cannon C."/>
            <person name="Castanera R."/>
            <person name="Culley D."/>
            <person name="Daum C."/>
            <person name="Ezra D."/>
            <person name="Gonzalez J."/>
            <person name="Henrissat B."/>
            <person name="Kuo A."/>
            <person name="Liang C."/>
            <person name="Lipzen A."/>
            <person name="Lutzoni F."/>
            <person name="Magnuson J."/>
            <person name="Mondo S."/>
            <person name="Nolan M."/>
            <person name="Ohm R."/>
            <person name="Pangilinan J."/>
            <person name="Park H.-J."/>
            <person name="Ramirez L."/>
            <person name="Alfaro M."/>
            <person name="Sun H."/>
            <person name="Tritt A."/>
            <person name="Yoshinaga Y."/>
            <person name="Zwiers L.-H."/>
            <person name="Turgeon B."/>
            <person name="Goodwin S."/>
            <person name="Spatafora J."/>
            <person name="Crous P."/>
            <person name="Grigoriev I."/>
        </authorList>
    </citation>
    <scope>NUCLEOTIDE SEQUENCE</scope>
    <source>
        <strain evidence="1">ATCC 200398</strain>
    </source>
</reference>
<dbReference type="EMBL" id="MU003496">
    <property type="protein sequence ID" value="KAF2475496.1"/>
    <property type="molecule type" value="Genomic_DNA"/>
</dbReference>
<organism evidence="1 2">
    <name type="scientific">Lindgomyces ingoldianus</name>
    <dbReference type="NCBI Taxonomy" id="673940"/>
    <lineage>
        <taxon>Eukaryota</taxon>
        <taxon>Fungi</taxon>
        <taxon>Dikarya</taxon>
        <taxon>Ascomycota</taxon>
        <taxon>Pezizomycotina</taxon>
        <taxon>Dothideomycetes</taxon>
        <taxon>Pleosporomycetidae</taxon>
        <taxon>Pleosporales</taxon>
        <taxon>Lindgomycetaceae</taxon>
        <taxon>Lindgomyces</taxon>
    </lineage>
</organism>
<name>A0ACB6R8M0_9PLEO</name>
<evidence type="ECO:0000313" key="1">
    <source>
        <dbReference type="EMBL" id="KAF2475496.1"/>
    </source>
</evidence>
<evidence type="ECO:0000313" key="2">
    <source>
        <dbReference type="Proteomes" id="UP000799755"/>
    </source>
</evidence>
<comment type="caution">
    <text evidence="1">The sequence shown here is derived from an EMBL/GenBank/DDBJ whole genome shotgun (WGS) entry which is preliminary data.</text>
</comment>
<keyword evidence="2" id="KW-1185">Reference proteome</keyword>
<proteinExistence type="predicted"/>